<reference evidence="1 2" key="1">
    <citation type="submission" date="2016-10" db="EMBL/GenBank/DDBJ databases">
        <authorList>
            <person name="de Groot N.N."/>
        </authorList>
    </citation>
    <scope>NUCLEOTIDE SEQUENCE [LARGE SCALE GENOMIC DNA]</scope>
    <source>
        <strain evidence="1 2">DSM 6793</strain>
    </source>
</reference>
<protein>
    <submittedName>
        <fullName evidence="1">Uncharacterized protein</fullName>
    </submittedName>
</protein>
<evidence type="ECO:0000313" key="1">
    <source>
        <dbReference type="EMBL" id="SFC71251.1"/>
    </source>
</evidence>
<dbReference type="STRING" id="927664.SAMN05421780_108189"/>
<name>A0A1I1LE25_9BACT</name>
<proteinExistence type="predicted"/>
<evidence type="ECO:0000313" key="2">
    <source>
        <dbReference type="Proteomes" id="UP000199514"/>
    </source>
</evidence>
<sequence>MAASHKKILDEFMTSYRPCTMQEADHFFSSDQIAENLNAHHGSLLEPSEVANTLQANGYETYTDGQGCVLWVLARWTTVLLP</sequence>
<dbReference type="Proteomes" id="UP000199514">
    <property type="component" value="Unassembled WGS sequence"/>
</dbReference>
<dbReference type="AlphaFoldDB" id="A0A1I1LE25"/>
<keyword evidence="2" id="KW-1185">Reference proteome</keyword>
<dbReference type="EMBL" id="FOLE01000008">
    <property type="protein sequence ID" value="SFC71251.1"/>
    <property type="molecule type" value="Genomic_DNA"/>
</dbReference>
<organism evidence="1 2">
    <name type="scientific">Flexibacter flexilis DSM 6793</name>
    <dbReference type="NCBI Taxonomy" id="927664"/>
    <lineage>
        <taxon>Bacteria</taxon>
        <taxon>Pseudomonadati</taxon>
        <taxon>Bacteroidota</taxon>
        <taxon>Cytophagia</taxon>
        <taxon>Cytophagales</taxon>
        <taxon>Flexibacteraceae</taxon>
        <taxon>Flexibacter</taxon>
    </lineage>
</organism>
<accession>A0A1I1LE25</accession>
<gene>
    <name evidence="1" type="ORF">SAMN05421780_108189</name>
</gene>